<evidence type="ECO:0000313" key="1">
    <source>
        <dbReference type="EMBL" id="CCH99944.1"/>
    </source>
</evidence>
<name>I4FWB9_MICAE</name>
<proteinExistence type="predicted"/>
<evidence type="ECO:0000313" key="2">
    <source>
        <dbReference type="Proteomes" id="UP000003172"/>
    </source>
</evidence>
<dbReference type="AlphaFoldDB" id="I4FWB9"/>
<comment type="caution">
    <text evidence="1">The sequence shown here is derived from an EMBL/GenBank/DDBJ whole genome shotgun (WGS) entry which is preliminary data.</text>
</comment>
<reference evidence="1 2" key="1">
    <citation type="submission" date="2012-04" db="EMBL/GenBank/DDBJ databases">
        <authorList>
            <person name="Genoscope - CEA"/>
        </authorList>
    </citation>
    <scope>NUCLEOTIDE SEQUENCE [LARGE SCALE GENOMIC DNA]</scope>
    <source>
        <strain evidence="1 2">9717</strain>
    </source>
</reference>
<dbReference type="EMBL" id="CAII01000671">
    <property type="protein sequence ID" value="CCH99944.1"/>
    <property type="molecule type" value="Genomic_DNA"/>
</dbReference>
<gene>
    <name evidence="1" type="ORF">MICAB_7020004</name>
</gene>
<dbReference type="HOGENOM" id="CLU_2070402_0_0_3"/>
<sequence length="118" mass="13184">MTIPFEGLIFCIRRVQAKKNQKVAECIARHYISEKTPYNRDKSDRRSMGVNVMLVILTDEHILDTGSVCQGCLLANQQGQPRWREGKLGCGHSLGKGGSQQPNLYECQMGFTIANIEG</sequence>
<protein>
    <submittedName>
        <fullName evidence="1">Uncharacterized protein</fullName>
    </submittedName>
</protein>
<organism evidence="1 2">
    <name type="scientific">Microcystis aeruginosa PCC 9717</name>
    <dbReference type="NCBI Taxonomy" id="1160286"/>
    <lineage>
        <taxon>Bacteria</taxon>
        <taxon>Bacillati</taxon>
        <taxon>Cyanobacteriota</taxon>
        <taxon>Cyanophyceae</taxon>
        <taxon>Oscillatoriophycideae</taxon>
        <taxon>Chroococcales</taxon>
        <taxon>Microcystaceae</taxon>
        <taxon>Microcystis</taxon>
    </lineage>
</organism>
<dbReference type="Proteomes" id="UP000003172">
    <property type="component" value="Unassembled WGS sequence"/>
</dbReference>
<accession>I4FWB9</accession>